<evidence type="ECO:0000256" key="4">
    <source>
        <dbReference type="ARBA" id="ARBA00023136"/>
    </source>
</evidence>
<evidence type="ECO:0000313" key="6">
    <source>
        <dbReference type="EMBL" id="UOF02241.1"/>
    </source>
</evidence>
<feature type="transmembrane region" description="Helical" evidence="5">
    <location>
        <begin position="134"/>
        <end position="151"/>
    </location>
</feature>
<evidence type="ECO:0000256" key="1">
    <source>
        <dbReference type="ARBA" id="ARBA00004141"/>
    </source>
</evidence>
<feature type="transmembrane region" description="Helical" evidence="5">
    <location>
        <begin position="39"/>
        <end position="62"/>
    </location>
</feature>
<protein>
    <recommendedName>
        <fullName evidence="8">MBOAT family protein</fullName>
    </recommendedName>
</protein>
<proteinExistence type="predicted"/>
<reference evidence="6" key="1">
    <citation type="submission" date="2022-03" db="EMBL/GenBank/DDBJ databases">
        <title>Genome Identification and Characterization of new species Bdellovibrio reynosense LBG001 sp. nov. from a Mexico soil sample.</title>
        <authorList>
            <person name="Camilli A."/>
            <person name="Ajao Y."/>
            <person name="Guo X."/>
        </authorList>
    </citation>
    <scope>NUCLEOTIDE SEQUENCE</scope>
    <source>
        <strain evidence="6">LBG001</strain>
    </source>
</reference>
<dbReference type="Proteomes" id="UP000830116">
    <property type="component" value="Chromosome"/>
</dbReference>
<dbReference type="RefSeq" id="WP_243539217.1">
    <property type="nucleotide sequence ID" value="NZ_CP093442.1"/>
</dbReference>
<keyword evidence="7" id="KW-1185">Reference proteome</keyword>
<evidence type="ECO:0000313" key="7">
    <source>
        <dbReference type="Proteomes" id="UP000830116"/>
    </source>
</evidence>
<sequence length="381" mass="44556">MNYDFYFYIGLYFLFSVFLSVAPGITFYRKYIFFVIGPLFVYTVSPILLCVVILFIVANWFGLNHSVQSNSKKYSFGLLLLFLVIFLVLRFYETSGLTKNIFVLPGLSFICFKFIESYFFMLRTKQKRFDVLEWVMFYTYPPLFFAGPLITRKAFADIVTQPYPQYDYTLNFLRLGFGIFLKVIVVDQLLKGLWQPVLGKDPSYFMLGLMAYMIAYLDLKAYADIVISLSSLTGYKLPENLNSPWKATNISDFWGRWHITVSNWCTQNVYYPFFGKTKKPYLSILASMSFMGLWHGFRAGWIFWGLSHAIALIIYSEYSKRSFSRSLKRKNNFSVKMLGWAVTQIFIIFIYGISWSLNSMSSDRFLRNLIASLFTNIKNVI</sequence>
<feature type="transmembrane region" description="Helical" evidence="5">
    <location>
        <begin position="6"/>
        <end position="27"/>
    </location>
</feature>
<feature type="transmembrane region" description="Helical" evidence="5">
    <location>
        <begin position="301"/>
        <end position="318"/>
    </location>
</feature>
<evidence type="ECO:0000256" key="5">
    <source>
        <dbReference type="SAM" id="Phobius"/>
    </source>
</evidence>
<dbReference type="EMBL" id="CP093442">
    <property type="protein sequence ID" value="UOF02241.1"/>
    <property type="molecule type" value="Genomic_DNA"/>
</dbReference>
<gene>
    <name evidence="6" type="ORF">MNR06_04670</name>
</gene>
<feature type="transmembrane region" description="Helical" evidence="5">
    <location>
        <begin position="338"/>
        <end position="357"/>
    </location>
</feature>
<accession>A0ABY4CB93</accession>
<feature type="transmembrane region" description="Helical" evidence="5">
    <location>
        <begin position="74"/>
        <end position="92"/>
    </location>
</feature>
<keyword evidence="2 5" id="KW-0812">Transmembrane</keyword>
<evidence type="ECO:0000256" key="3">
    <source>
        <dbReference type="ARBA" id="ARBA00022989"/>
    </source>
</evidence>
<dbReference type="InterPro" id="IPR004299">
    <property type="entry name" value="MBOAT_fam"/>
</dbReference>
<dbReference type="PANTHER" id="PTHR13285:SF18">
    <property type="entry name" value="PROTEIN-CYSTEINE N-PALMITOYLTRANSFERASE RASP"/>
    <property type="match status" value="1"/>
</dbReference>
<evidence type="ECO:0000256" key="2">
    <source>
        <dbReference type="ARBA" id="ARBA00022692"/>
    </source>
</evidence>
<comment type="subcellular location">
    <subcellularLocation>
        <location evidence="1">Membrane</location>
        <topology evidence="1">Multi-pass membrane protein</topology>
    </subcellularLocation>
</comment>
<keyword evidence="4 5" id="KW-0472">Membrane</keyword>
<dbReference type="Pfam" id="PF03062">
    <property type="entry name" value="MBOAT"/>
    <property type="match status" value="1"/>
</dbReference>
<feature type="transmembrane region" description="Helical" evidence="5">
    <location>
        <begin position="101"/>
        <end position="122"/>
    </location>
</feature>
<keyword evidence="3 5" id="KW-1133">Transmembrane helix</keyword>
<dbReference type="PANTHER" id="PTHR13285">
    <property type="entry name" value="ACYLTRANSFERASE"/>
    <property type="match status" value="1"/>
</dbReference>
<dbReference type="InterPro" id="IPR051085">
    <property type="entry name" value="MB_O-acyltransferase"/>
</dbReference>
<evidence type="ECO:0008006" key="8">
    <source>
        <dbReference type="Google" id="ProtNLM"/>
    </source>
</evidence>
<feature type="transmembrane region" description="Helical" evidence="5">
    <location>
        <begin position="202"/>
        <end position="219"/>
    </location>
</feature>
<feature type="transmembrane region" description="Helical" evidence="5">
    <location>
        <begin position="172"/>
        <end position="190"/>
    </location>
</feature>
<name>A0ABY4CB93_9BACT</name>
<organism evidence="6 7">
    <name type="scientific">Bdellovibrio reynosensis</name>
    <dbReference type="NCBI Taxonomy" id="2835041"/>
    <lineage>
        <taxon>Bacteria</taxon>
        <taxon>Pseudomonadati</taxon>
        <taxon>Bdellovibrionota</taxon>
        <taxon>Bdellovibrionia</taxon>
        <taxon>Bdellovibrionales</taxon>
        <taxon>Pseudobdellovibrionaceae</taxon>
        <taxon>Bdellovibrio</taxon>
    </lineage>
</organism>